<proteinExistence type="predicted"/>
<dbReference type="OMA" id="ATYQVVH"/>
<evidence type="ECO:0000256" key="1">
    <source>
        <dbReference type="ARBA" id="ARBA00004604"/>
    </source>
</evidence>
<dbReference type="SMART" id="SM00320">
    <property type="entry name" value="WD40"/>
    <property type="match status" value="6"/>
</dbReference>
<comment type="subcellular location">
    <subcellularLocation>
        <location evidence="1">Nucleus</location>
        <location evidence="1">Nucleolus</location>
    </subcellularLocation>
</comment>
<evidence type="ECO:0000256" key="7">
    <source>
        <dbReference type="ARBA" id="ARBA00045437"/>
    </source>
</evidence>
<dbReference type="GO" id="GO:0005730">
    <property type="term" value="C:nucleolus"/>
    <property type="evidence" value="ECO:0007669"/>
    <property type="project" value="UniProtKB-SubCell"/>
</dbReference>
<feature type="repeat" description="WD" evidence="8">
    <location>
        <begin position="243"/>
        <end position="284"/>
    </location>
</feature>
<dbReference type="Pfam" id="PF00400">
    <property type="entry name" value="WD40"/>
    <property type="match status" value="3"/>
</dbReference>
<protein>
    <recommendedName>
        <fullName evidence="2">U3 small nucleolar RNA-associated protein 15 homolog</fullName>
    </recommendedName>
</protein>
<evidence type="ECO:0000256" key="4">
    <source>
        <dbReference type="ARBA" id="ARBA00022574"/>
    </source>
</evidence>
<dbReference type="GO" id="GO:0006364">
    <property type="term" value="P:rRNA processing"/>
    <property type="evidence" value="ECO:0007669"/>
    <property type="project" value="UniProtKB-KW"/>
</dbReference>
<name>A0A336LKX0_CULSO</name>
<evidence type="ECO:0000256" key="3">
    <source>
        <dbReference type="ARBA" id="ARBA00022552"/>
    </source>
</evidence>
<organism evidence="10">
    <name type="scientific">Culicoides sonorensis</name>
    <name type="common">Biting midge</name>
    <dbReference type="NCBI Taxonomy" id="179676"/>
    <lineage>
        <taxon>Eukaryota</taxon>
        <taxon>Metazoa</taxon>
        <taxon>Ecdysozoa</taxon>
        <taxon>Arthropoda</taxon>
        <taxon>Hexapoda</taxon>
        <taxon>Insecta</taxon>
        <taxon>Pterygota</taxon>
        <taxon>Neoptera</taxon>
        <taxon>Endopterygota</taxon>
        <taxon>Diptera</taxon>
        <taxon>Nematocera</taxon>
        <taxon>Chironomoidea</taxon>
        <taxon>Ceratopogonidae</taxon>
        <taxon>Ceratopogoninae</taxon>
        <taxon>Culicoides</taxon>
        <taxon>Monoculicoides</taxon>
    </lineage>
</organism>
<dbReference type="CDD" id="cd00200">
    <property type="entry name" value="WD40"/>
    <property type="match status" value="1"/>
</dbReference>
<dbReference type="PROSITE" id="PS50294">
    <property type="entry name" value="WD_REPEATS_REGION"/>
    <property type="match status" value="1"/>
</dbReference>
<accession>A0A336LKX0</accession>
<dbReference type="InterPro" id="IPR015943">
    <property type="entry name" value="WD40/YVTN_repeat-like_dom_sf"/>
</dbReference>
<evidence type="ECO:0000259" key="9">
    <source>
        <dbReference type="Pfam" id="PF09384"/>
    </source>
</evidence>
<evidence type="ECO:0000256" key="2">
    <source>
        <dbReference type="ARBA" id="ARBA00018260"/>
    </source>
</evidence>
<dbReference type="PANTHER" id="PTHR19924">
    <property type="entry name" value="UTP15 U3 SMALL NUCLEOLAR RNA-ASSOCIATED PROTEIN 15 FAMILY MEMBER"/>
    <property type="match status" value="1"/>
</dbReference>
<evidence type="ECO:0000256" key="5">
    <source>
        <dbReference type="ARBA" id="ARBA00022737"/>
    </source>
</evidence>
<keyword evidence="5" id="KW-0677">Repeat</keyword>
<comment type="function">
    <text evidence="7">Ribosome biogenesis factor. Involved in nucleolar processing of pre-18S ribosomal RNA. Required for optimal pre-ribosomal RNA transcription by RNA polymerase I. Part of the small subunit (SSU) processome, first precursor of the small eukaryotic ribosomal subunit. During the assembly of the SSU processome in the nucleolus, many ribosome biogenesis factors, an RNA chaperone and ribosomal proteins associate with the nascent pre-rRNA and work in concert to generate RNA folding, modifications, rearrangements and cleavage as well as targeted degradation of pre-ribosomal RNA by the RNA exosome.</text>
</comment>
<dbReference type="InterPro" id="IPR001680">
    <property type="entry name" value="WD40_rpt"/>
</dbReference>
<sequence>MHTFKRTNVQIYNKTAAPVTSDTLYWKKLGIPYHIKEFGGIDYIDFCNQDTNYFAVTCSVRVQIYNPTTKLVVKNLSTFQQQAYGGTFRHDGRLLVAGDEESTVRLFDVNSKNILRLFKGHKAPVHRTFFASDTNLASFSDDKTVKVWDIPTEKALHTFSDHQDYIRAGCVSPVSPNLVLSGGYDKIVKMYDIRTGGSVLEVTHGSPIESMIMLPTGGIFITAGGTEIKVWDVLGGGKIFANIMQHHKTVTTLRLASKGKRLISGGLDKHCKIYDIATYQVVHSIDFPNSILSLGVADDDKVLAGGMVDGTVSVYRMKETDQEEEIQFPKQRRRFDAMDRADEVIKEEKRSVEARYDKHFRKYNYSAALEHALRPHLTNKMPHITVAVIRELIHRKGLERALLGRTQKVLAKYLNFIKKYISDYRFNRTLMDAANSFINIYENDFDTLSSEVQQHFLTLRDRMKEEEELTVEFLELKGSMELLLSAADVDMINQIDDQSRLYNNLQDASEIAKINSVISIG</sequence>
<keyword evidence="3" id="KW-0698">rRNA processing</keyword>
<feature type="domain" description="U3 small nucleolar RNA-associated protein 15 C-terminal" evidence="9">
    <location>
        <begin position="339"/>
        <end position="483"/>
    </location>
</feature>
<dbReference type="Gene3D" id="2.130.10.10">
    <property type="entry name" value="YVTN repeat-like/Quinoprotein amine dehydrogenase"/>
    <property type="match status" value="2"/>
</dbReference>
<dbReference type="AlphaFoldDB" id="A0A336LKX0"/>
<evidence type="ECO:0000256" key="6">
    <source>
        <dbReference type="ARBA" id="ARBA00023242"/>
    </source>
</evidence>
<dbReference type="Pfam" id="PF09384">
    <property type="entry name" value="UTP15_C"/>
    <property type="match status" value="1"/>
</dbReference>
<dbReference type="InterPro" id="IPR036322">
    <property type="entry name" value="WD40_repeat_dom_sf"/>
</dbReference>
<evidence type="ECO:0000256" key="8">
    <source>
        <dbReference type="PROSITE-ProRule" id="PRU00221"/>
    </source>
</evidence>
<dbReference type="EMBL" id="UFQT01000006">
    <property type="protein sequence ID" value="SSX17401.1"/>
    <property type="molecule type" value="Genomic_DNA"/>
</dbReference>
<dbReference type="PROSITE" id="PS50082">
    <property type="entry name" value="WD_REPEATS_2"/>
    <property type="match status" value="2"/>
</dbReference>
<reference evidence="10" key="1">
    <citation type="submission" date="2018-07" db="EMBL/GenBank/DDBJ databases">
        <authorList>
            <person name="Quirk P.G."/>
            <person name="Krulwich T.A."/>
        </authorList>
    </citation>
    <scope>NUCLEOTIDE SEQUENCE</scope>
</reference>
<gene>
    <name evidence="10" type="primary">CSON013647</name>
</gene>
<dbReference type="SUPFAM" id="SSF50978">
    <property type="entry name" value="WD40 repeat-like"/>
    <property type="match status" value="1"/>
</dbReference>
<feature type="repeat" description="WD" evidence="8">
    <location>
        <begin position="118"/>
        <end position="158"/>
    </location>
</feature>
<keyword evidence="6" id="KW-0539">Nucleus</keyword>
<evidence type="ECO:0000313" key="10">
    <source>
        <dbReference type="EMBL" id="SSX17401.1"/>
    </source>
</evidence>
<keyword evidence="4 8" id="KW-0853">WD repeat</keyword>
<dbReference type="GO" id="GO:0045943">
    <property type="term" value="P:positive regulation of transcription by RNA polymerase I"/>
    <property type="evidence" value="ECO:0007669"/>
    <property type="project" value="TreeGrafter"/>
</dbReference>
<dbReference type="VEuPathDB" id="VectorBase:CSON013647"/>
<dbReference type="PANTHER" id="PTHR19924:SF26">
    <property type="entry name" value="U3 SMALL NUCLEOLAR RNA-ASSOCIATED PROTEIN 15 HOMOLOG"/>
    <property type="match status" value="1"/>
</dbReference>
<dbReference type="InterPro" id="IPR018983">
    <property type="entry name" value="U3_snoRNA-assocProt_15_C"/>
</dbReference>